<comment type="caution">
    <text evidence="1">The sequence shown here is derived from an EMBL/GenBank/DDBJ whole genome shotgun (WGS) entry which is preliminary data.</text>
</comment>
<sequence length="254" mass="27744">MRTACARVVWAPRNSSICSNLTKSGFEAPVYAASIRRARRIATDGVKAQLCRSSRYDRCIDAQSTGLIVSAAPSKVGNVPFLKEPMLQERPEPGSHSAHAPAVLAPAEAEKSMILSALKASFHEARSAANAAPTADDFHNATPVFCRNRGSGLFSRSIETGERLEKTGTKRSFSSIGHVHRCETNILRTKTRPRAAFDRQRALATHYRDSPIARTDRRTRFAIQVSYTSCAWHDLTAYAAAAKMILDVIPSCAV</sequence>
<reference evidence="1 2" key="1">
    <citation type="submission" date="2019-06" db="EMBL/GenBank/DDBJ databases">
        <title>Genomic Encyclopedia of Type Strains, Phase IV (KMG-V): Genome sequencing to study the core and pangenomes of soil and plant-associated prokaryotes.</title>
        <authorList>
            <person name="Whitman W."/>
        </authorList>
    </citation>
    <scope>NUCLEOTIDE SEQUENCE [LARGE SCALE GENOMIC DNA]</scope>
    <source>
        <strain evidence="1 2">BR 10556</strain>
    </source>
</reference>
<name>A0A560HM77_9BRAD</name>
<gene>
    <name evidence="1" type="ORF">FBZ95_1181</name>
</gene>
<evidence type="ECO:0000313" key="2">
    <source>
        <dbReference type="Proteomes" id="UP000315914"/>
    </source>
</evidence>
<proteinExistence type="predicted"/>
<dbReference type="EMBL" id="VITW01000018">
    <property type="protein sequence ID" value="TWB66126.1"/>
    <property type="molecule type" value="Genomic_DNA"/>
</dbReference>
<organism evidence="1 2">
    <name type="scientific">Bradyrhizobium sacchari</name>
    <dbReference type="NCBI Taxonomy" id="1399419"/>
    <lineage>
        <taxon>Bacteria</taxon>
        <taxon>Pseudomonadati</taxon>
        <taxon>Pseudomonadota</taxon>
        <taxon>Alphaproteobacteria</taxon>
        <taxon>Hyphomicrobiales</taxon>
        <taxon>Nitrobacteraceae</taxon>
        <taxon>Bradyrhizobium</taxon>
    </lineage>
</organism>
<protein>
    <submittedName>
        <fullName evidence="1">Uncharacterized protein</fullName>
    </submittedName>
</protein>
<keyword evidence="2" id="KW-1185">Reference proteome</keyword>
<accession>A0A560HM77</accession>
<evidence type="ECO:0000313" key="1">
    <source>
        <dbReference type="EMBL" id="TWB66126.1"/>
    </source>
</evidence>
<dbReference type="AlphaFoldDB" id="A0A560HM77"/>
<dbReference type="Proteomes" id="UP000315914">
    <property type="component" value="Unassembled WGS sequence"/>
</dbReference>